<protein>
    <submittedName>
        <fullName evidence="5">Oligopeptide ABC transporter periplasmic oligopeptide-binding protein OppA (TC 3.A.1.5.1)</fullName>
    </submittedName>
</protein>
<dbReference type="InterPro" id="IPR039424">
    <property type="entry name" value="SBP_5"/>
</dbReference>
<dbReference type="PIRSF" id="PIRSF002741">
    <property type="entry name" value="MppA"/>
    <property type="match status" value="1"/>
</dbReference>
<dbReference type="PROSITE" id="PS01040">
    <property type="entry name" value="SBP_BACTERIAL_5"/>
    <property type="match status" value="1"/>
</dbReference>
<sequence length="605" mass="64206">MEWTVRRLVAIGAAGSLALGITACGSDDSSSNGSSGSGGGVSIETANKISGPAQVESGKFYKAVPTADQQKGGTLKASSAEGFQHLDPGTAYFQGDYIVTSIVHRQLYTYDPADSSKVLPDLATGPAEVSPDGKTVTVKIRDNVKFGPPVNRTVTSDDVKYGIERGLAASVANGYFASYFGDIIGADKAKGGKIKGIETPDKTTIVFKLKAPSGATLSKALVLPLSSPFPREYAEPKDKKTPNPFDQDPTLQAATGPYMIKSYSAGRSLTLVRNPAWNGKASGDPRPAYVDQIDVAIGGDSSVNAREIQNTKGTISLDPAPSDGVARYVKQAPQQITFSALGNRYIALNTKKKPFDDLNVRKAAAAILDRSAMRKQRGGPLVGEIATHFLFPGSPGFDEAGGENGTGADFLASANGNLELAKSYLKKAGFKDGMYKGPKVVFVGDTESPGRETTQVAKNSLAKIGIQVEVKSVKHITMYQKFCQVVKAMESVDGCPNFGWLPDFVDAYPMIAPVLTDKGIQPINMNNPSLFSDPKINAEVEKGGRTADEAQRNQILGQADKDITAQVPAIPWLWDTQSSIQGPGVHGVIATWNSIWDLAYTSLTK</sequence>
<dbReference type="Pfam" id="PF00496">
    <property type="entry name" value="SBP_bac_5"/>
    <property type="match status" value="1"/>
</dbReference>
<evidence type="ECO:0000256" key="1">
    <source>
        <dbReference type="ARBA" id="ARBA00004193"/>
    </source>
</evidence>
<dbReference type="OrthoDB" id="5240629at2"/>
<dbReference type="InterPro" id="IPR000914">
    <property type="entry name" value="SBP_5_dom"/>
</dbReference>
<dbReference type="GO" id="GO:0043190">
    <property type="term" value="C:ATP-binding cassette (ABC) transporter complex"/>
    <property type="evidence" value="ECO:0007669"/>
    <property type="project" value="InterPro"/>
</dbReference>
<dbReference type="Gene3D" id="3.10.105.10">
    <property type="entry name" value="Dipeptide-binding Protein, Domain 3"/>
    <property type="match status" value="1"/>
</dbReference>
<dbReference type="PROSITE" id="PS51257">
    <property type="entry name" value="PROKAR_LIPOPROTEIN"/>
    <property type="match status" value="1"/>
</dbReference>
<dbReference type="PATRIC" id="fig|1097667.3.peg.1212"/>
<comment type="subcellular location">
    <subcellularLocation>
        <location evidence="1">Cell membrane</location>
        <topology evidence="1">Lipid-anchor</topology>
    </subcellularLocation>
</comment>
<keyword evidence="6" id="KW-1185">Reference proteome</keyword>
<dbReference type="EMBL" id="AGUD01000057">
    <property type="protein sequence ID" value="EHN11914.1"/>
    <property type="molecule type" value="Genomic_DNA"/>
</dbReference>
<dbReference type="InterPro" id="IPR023765">
    <property type="entry name" value="SBP_5_CS"/>
</dbReference>
<accession>H0E348</accession>
<evidence type="ECO:0000256" key="3">
    <source>
        <dbReference type="ARBA" id="ARBA00022729"/>
    </source>
</evidence>
<dbReference type="GO" id="GO:0015833">
    <property type="term" value="P:peptide transport"/>
    <property type="evidence" value="ECO:0007669"/>
    <property type="project" value="TreeGrafter"/>
</dbReference>
<dbReference type="Gene3D" id="3.40.190.10">
    <property type="entry name" value="Periplasmic binding protein-like II"/>
    <property type="match status" value="1"/>
</dbReference>
<proteinExistence type="inferred from homology"/>
<dbReference type="PANTHER" id="PTHR30290:SF83">
    <property type="entry name" value="ABC TRANSPORTER SUBSTRATE-BINDING PROTEIN"/>
    <property type="match status" value="1"/>
</dbReference>
<evidence type="ECO:0000259" key="4">
    <source>
        <dbReference type="Pfam" id="PF00496"/>
    </source>
</evidence>
<evidence type="ECO:0000313" key="6">
    <source>
        <dbReference type="Proteomes" id="UP000005143"/>
    </source>
</evidence>
<dbReference type="RefSeq" id="WP_007572059.1">
    <property type="nucleotide sequence ID" value="NZ_AGUD01000057.1"/>
</dbReference>
<comment type="similarity">
    <text evidence="2">Belongs to the bacterial solute-binding protein 5 family.</text>
</comment>
<feature type="domain" description="Solute-binding protein family 5" evidence="4">
    <location>
        <begin position="118"/>
        <end position="478"/>
    </location>
</feature>
<organism evidence="5 6">
    <name type="scientific">Patulibacter medicamentivorans</name>
    <dbReference type="NCBI Taxonomy" id="1097667"/>
    <lineage>
        <taxon>Bacteria</taxon>
        <taxon>Bacillati</taxon>
        <taxon>Actinomycetota</taxon>
        <taxon>Thermoleophilia</taxon>
        <taxon>Solirubrobacterales</taxon>
        <taxon>Patulibacteraceae</taxon>
        <taxon>Patulibacter</taxon>
    </lineage>
</organism>
<evidence type="ECO:0000256" key="2">
    <source>
        <dbReference type="ARBA" id="ARBA00005695"/>
    </source>
</evidence>
<dbReference type="InterPro" id="IPR030678">
    <property type="entry name" value="Peptide/Ni-bd"/>
</dbReference>
<dbReference type="PANTHER" id="PTHR30290">
    <property type="entry name" value="PERIPLASMIC BINDING COMPONENT OF ABC TRANSPORTER"/>
    <property type="match status" value="1"/>
</dbReference>
<dbReference type="GO" id="GO:0042597">
    <property type="term" value="C:periplasmic space"/>
    <property type="evidence" value="ECO:0007669"/>
    <property type="project" value="UniProtKB-ARBA"/>
</dbReference>
<reference evidence="5 6" key="1">
    <citation type="journal article" date="2013" name="Biodegradation">
        <title>Quantitative proteomic analysis of ibuprofen-degrading Patulibacter sp. strain I11.</title>
        <authorList>
            <person name="Almeida B."/>
            <person name="Kjeldal H."/>
            <person name="Lolas I."/>
            <person name="Knudsen A.D."/>
            <person name="Carvalho G."/>
            <person name="Nielsen K.L."/>
            <person name="Barreto Crespo M.T."/>
            <person name="Stensballe A."/>
            <person name="Nielsen J.L."/>
        </authorList>
    </citation>
    <scope>NUCLEOTIDE SEQUENCE [LARGE SCALE GENOMIC DNA]</scope>
    <source>
        <strain evidence="5 6">I11</strain>
    </source>
</reference>
<gene>
    <name evidence="5" type="ORF">PAI11_12150</name>
</gene>
<name>H0E348_9ACTN</name>
<dbReference type="Proteomes" id="UP000005143">
    <property type="component" value="Unassembled WGS sequence"/>
</dbReference>
<keyword evidence="3" id="KW-0732">Signal</keyword>
<dbReference type="AlphaFoldDB" id="H0E348"/>
<evidence type="ECO:0000313" key="5">
    <source>
        <dbReference type="EMBL" id="EHN11914.1"/>
    </source>
</evidence>
<dbReference type="SUPFAM" id="SSF53850">
    <property type="entry name" value="Periplasmic binding protein-like II"/>
    <property type="match status" value="1"/>
</dbReference>
<dbReference type="GO" id="GO:1904680">
    <property type="term" value="F:peptide transmembrane transporter activity"/>
    <property type="evidence" value="ECO:0007669"/>
    <property type="project" value="TreeGrafter"/>
</dbReference>
<comment type="caution">
    <text evidence="5">The sequence shown here is derived from an EMBL/GenBank/DDBJ whole genome shotgun (WGS) entry which is preliminary data.</text>
</comment>